<gene>
    <name evidence="1" type="primary">28</name>
    <name evidence="1" type="ORF">SEA_WAKANDA_28</name>
</gene>
<dbReference type="RefSeq" id="YP_010652111.1">
    <property type="nucleotide sequence ID" value="NC_070785.1"/>
</dbReference>
<dbReference type="GeneID" id="77927865"/>
<organism evidence="1 2">
    <name type="scientific">Streptomyces phage Wakanda</name>
    <dbReference type="NCBI Taxonomy" id="2713267"/>
    <lineage>
        <taxon>Viruses</taxon>
        <taxon>Duplodnaviria</taxon>
        <taxon>Heunggongvirae</taxon>
        <taxon>Uroviricota</taxon>
        <taxon>Caudoviricetes</taxon>
        <taxon>Stanwilliamsviridae</taxon>
        <taxon>Loccivirinae</taxon>
        <taxon>Wakandavirus</taxon>
        <taxon>Wakandavirus wakanda</taxon>
    </lineage>
</organism>
<keyword evidence="2" id="KW-1185">Reference proteome</keyword>
<dbReference type="KEGG" id="vg:77927865"/>
<accession>A0A6G8R1H8</accession>
<evidence type="ECO:0000313" key="1">
    <source>
        <dbReference type="EMBL" id="QIN94021.1"/>
    </source>
</evidence>
<sequence>MEIYRNDTATVKLSVPVTPETGTFTVRAYDGSTLLHEFPTVTSVSGGYQVTLPFSLVDTDNEFVIKWQFDYLEGAQTRTYTSQTPVKVVTPYATTEEILEAIPEASSFSTSELVRTERRIRGVIDSYTGQRFGRFEGTRQVVGAGDKQLSLSERLVSITNISGPGILDVPNFYTVRGDGYFVGVSNPTPEGDYVFENVIRDPDSMWNGAGFKDNVVYTITGVWGYDEVPSDVKEAALLLVEEQLCPQSVYRDRYLKAISGDGWRYEFVGQAYEGTGSVLADQLLDPYRRLSMTVI</sequence>
<name>A0A6G8R1H8_9CAUD</name>
<dbReference type="EMBL" id="MT024865">
    <property type="protein sequence ID" value="QIN94021.1"/>
    <property type="molecule type" value="Genomic_DNA"/>
</dbReference>
<reference evidence="1 2" key="1">
    <citation type="submission" date="2020-02" db="EMBL/GenBank/DDBJ databases">
        <authorList>
            <person name="Bullock J.N."/>
            <person name="Barnes M.L."/>
            <person name="Kankolongo K.M."/>
            <person name="Dejene B.A."/>
            <person name="Lindsay P.E."/>
            <person name="Bhuiyan S."/>
            <person name="Nayek S."/>
            <person name="Hughes L.E."/>
            <person name="Garlena R.A."/>
            <person name="Russell D.A."/>
            <person name="Pope W.H."/>
            <person name="Jacobs-Sera D."/>
            <person name="Hatfull G.F."/>
        </authorList>
    </citation>
    <scope>NUCLEOTIDE SEQUENCE [LARGE SCALE GENOMIC DNA]</scope>
</reference>
<protein>
    <submittedName>
        <fullName evidence="1">Head-to-tail adaptor</fullName>
    </submittedName>
</protein>
<evidence type="ECO:0000313" key="2">
    <source>
        <dbReference type="Proteomes" id="UP000501266"/>
    </source>
</evidence>
<dbReference type="Proteomes" id="UP000501266">
    <property type="component" value="Segment"/>
</dbReference>
<proteinExistence type="predicted"/>